<reference evidence="2 3" key="1">
    <citation type="submission" date="2019-10" db="EMBL/GenBank/DDBJ databases">
        <title>Cardiobacteriales fam. a chemoheterotrophic member of the order Cardiobacteriales, and proposal of Cardiobacteriales fam. nov.</title>
        <authorList>
            <person name="Wang C."/>
        </authorList>
    </citation>
    <scope>NUCLEOTIDE SEQUENCE [LARGE SCALE GENOMIC DNA]</scope>
    <source>
        <strain evidence="2 3">ML27</strain>
    </source>
</reference>
<dbReference type="InParanoid" id="A0A6N7EWW1"/>
<protein>
    <submittedName>
        <fullName evidence="2">Uncharacterized protein</fullName>
    </submittedName>
</protein>
<evidence type="ECO:0000313" key="3">
    <source>
        <dbReference type="Proteomes" id="UP000471298"/>
    </source>
</evidence>
<feature type="coiled-coil region" evidence="1">
    <location>
        <begin position="68"/>
        <end position="109"/>
    </location>
</feature>
<keyword evidence="3" id="KW-1185">Reference proteome</keyword>
<accession>A0A6N7EWW1</accession>
<gene>
    <name evidence="2" type="ORF">GCU85_09725</name>
</gene>
<keyword evidence="1" id="KW-0175">Coiled coil</keyword>
<organism evidence="2 3">
    <name type="scientific">Ostreibacterium oceani</name>
    <dbReference type="NCBI Taxonomy" id="2654998"/>
    <lineage>
        <taxon>Bacteria</taxon>
        <taxon>Pseudomonadati</taxon>
        <taxon>Pseudomonadota</taxon>
        <taxon>Gammaproteobacteria</taxon>
        <taxon>Cardiobacteriales</taxon>
        <taxon>Ostreibacteriaceae</taxon>
        <taxon>Ostreibacterium</taxon>
    </lineage>
</organism>
<dbReference type="Proteomes" id="UP000471298">
    <property type="component" value="Unassembled WGS sequence"/>
</dbReference>
<evidence type="ECO:0000313" key="2">
    <source>
        <dbReference type="EMBL" id="MPV87002.1"/>
    </source>
</evidence>
<sequence length="142" mass="16506">MKNIVSITKAAKLAGVSRTTLYDKLNNGELSKTPNGKIDVSELLRVYPNIEIKEELDNSNNSNIDTLNTTLQTDNELLKTEIRFLKEKVLMLENTIEEIKKDKEEYRVDKKVFRDLAEQKLIPDLSAMDNTEQKKKGWFFRR</sequence>
<comment type="caution">
    <text evidence="2">The sequence shown here is derived from an EMBL/GenBank/DDBJ whole genome shotgun (WGS) entry which is preliminary data.</text>
</comment>
<name>A0A6N7EWW1_9GAMM</name>
<evidence type="ECO:0000256" key="1">
    <source>
        <dbReference type="SAM" id="Coils"/>
    </source>
</evidence>
<dbReference type="RefSeq" id="WP_152810990.1">
    <property type="nucleotide sequence ID" value="NZ_WHNW01000017.1"/>
</dbReference>
<dbReference type="EMBL" id="WHNW01000017">
    <property type="protein sequence ID" value="MPV87002.1"/>
    <property type="molecule type" value="Genomic_DNA"/>
</dbReference>
<dbReference type="AlphaFoldDB" id="A0A6N7EWW1"/>
<proteinExistence type="predicted"/>